<dbReference type="AlphaFoldDB" id="A0A5N6LV32"/>
<evidence type="ECO:0000313" key="2">
    <source>
        <dbReference type="EMBL" id="KAD2805456.1"/>
    </source>
</evidence>
<protein>
    <submittedName>
        <fullName evidence="2">Uncharacterized protein</fullName>
    </submittedName>
</protein>
<comment type="caution">
    <text evidence="2">The sequence shown here is derived from an EMBL/GenBank/DDBJ whole genome shotgun (WGS) entry which is preliminary data.</text>
</comment>
<gene>
    <name evidence="2" type="ORF">E3N88_38833</name>
</gene>
<feature type="region of interest" description="Disordered" evidence="1">
    <location>
        <begin position="94"/>
        <end position="140"/>
    </location>
</feature>
<accession>A0A5N6LV32</accession>
<organism evidence="2 3">
    <name type="scientific">Mikania micrantha</name>
    <name type="common">bitter vine</name>
    <dbReference type="NCBI Taxonomy" id="192012"/>
    <lineage>
        <taxon>Eukaryota</taxon>
        <taxon>Viridiplantae</taxon>
        <taxon>Streptophyta</taxon>
        <taxon>Embryophyta</taxon>
        <taxon>Tracheophyta</taxon>
        <taxon>Spermatophyta</taxon>
        <taxon>Magnoliopsida</taxon>
        <taxon>eudicotyledons</taxon>
        <taxon>Gunneridae</taxon>
        <taxon>Pentapetalae</taxon>
        <taxon>asterids</taxon>
        <taxon>campanulids</taxon>
        <taxon>Asterales</taxon>
        <taxon>Asteraceae</taxon>
        <taxon>Asteroideae</taxon>
        <taxon>Heliantheae alliance</taxon>
        <taxon>Eupatorieae</taxon>
        <taxon>Mikania</taxon>
    </lineage>
</organism>
<reference evidence="2 3" key="1">
    <citation type="submission" date="2019-05" db="EMBL/GenBank/DDBJ databases">
        <title>Mikania micrantha, genome provides insights into the molecular mechanism of rapid growth.</title>
        <authorList>
            <person name="Liu B."/>
        </authorList>
    </citation>
    <scope>NUCLEOTIDE SEQUENCE [LARGE SCALE GENOMIC DNA]</scope>
    <source>
        <strain evidence="2">NLD-2019</strain>
        <tissue evidence="2">Leaf</tissue>
    </source>
</reference>
<keyword evidence="3" id="KW-1185">Reference proteome</keyword>
<proteinExistence type="predicted"/>
<dbReference type="OrthoDB" id="2012664at2759"/>
<evidence type="ECO:0000313" key="3">
    <source>
        <dbReference type="Proteomes" id="UP000326396"/>
    </source>
</evidence>
<evidence type="ECO:0000256" key="1">
    <source>
        <dbReference type="SAM" id="MobiDB-lite"/>
    </source>
</evidence>
<sequence length="140" mass="15825">MYDPPISVEEMEAEAISMIVQFNANLMEKNKKRKMRNHEVLLADDGSMAKEWVVDDADEEIEPVLTYGMVSEAAGVDEVLGNRTSARISTRASASRELFDEDFESEDEEGVEEVEVDAEDEYESDGVEIIEQYGQDDDDF</sequence>
<feature type="compositionally biased region" description="Acidic residues" evidence="1">
    <location>
        <begin position="99"/>
        <end position="140"/>
    </location>
</feature>
<dbReference type="EMBL" id="SZYD01000018">
    <property type="protein sequence ID" value="KAD2805456.1"/>
    <property type="molecule type" value="Genomic_DNA"/>
</dbReference>
<dbReference type="Proteomes" id="UP000326396">
    <property type="component" value="Linkage Group LG8"/>
</dbReference>
<name>A0A5N6LV32_9ASTR</name>